<comment type="function">
    <text evidence="1">Required for peroxisome inheritance.</text>
</comment>
<gene>
    <name evidence="7" type="ORF">B0T18DRAFT_437666</name>
</gene>
<comment type="similarity">
    <text evidence="3">Belongs to the INP1 family.</text>
</comment>
<evidence type="ECO:0000313" key="8">
    <source>
        <dbReference type="Proteomes" id="UP001172155"/>
    </source>
</evidence>
<evidence type="ECO:0000313" key="7">
    <source>
        <dbReference type="EMBL" id="KAK0750477.1"/>
    </source>
</evidence>
<feature type="region of interest" description="Disordered" evidence="6">
    <location>
        <begin position="332"/>
        <end position="543"/>
    </location>
</feature>
<comment type="subcellular location">
    <subcellularLocation>
        <location evidence="2">Peroxisome membrane</location>
        <topology evidence="2">Peripheral membrane protein</topology>
    </subcellularLocation>
</comment>
<comment type="caution">
    <text evidence="7">The sequence shown here is derived from an EMBL/GenBank/DDBJ whole genome shotgun (WGS) entry which is preliminary data.</text>
</comment>
<evidence type="ECO:0000256" key="2">
    <source>
        <dbReference type="ARBA" id="ARBA00004421"/>
    </source>
</evidence>
<feature type="region of interest" description="Disordered" evidence="6">
    <location>
        <begin position="1"/>
        <end position="20"/>
    </location>
</feature>
<proteinExistence type="inferred from homology"/>
<dbReference type="AlphaFoldDB" id="A0AA40F3D1"/>
<accession>A0AA40F3D1</accession>
<keyword evidence="5" id="KW-0472">Membrane</keyword>
<name>A0AA40F3D1_9PEZI</name>
<evidence type="ECO:0000256" key="6">
    <source>
        <dbReference type="SAM" id="MobiDB-lite"/>
    </source>
</evidence>
<feature type="region of interest" description="Disordered" evidence="6">
    <location>
        <begin position="649"/>
        <end position="703"/>
    </location>
</feature>
<feature type="compositionally biased region" description="Polar residues" evidence="6">
    <location>
        <begin position="440"/>
        <end position="454"/>
    </location>
</feature>
<dbReference type="Proteomes" id="UP001172155">
    <property type="component" value="Unassembled WGS sequence"/>
</dbReference>
<sequence>MEPSTPQGPANAAPRRVYTAPPYAIKQQQQQQAATSSPASDVTVDTLYEHPSVKLVAFSAGSGTSIGPRADLRDTELGTLSWSSQLERTIAVGPFRIYRAPGSVAFLSCGTALQPILRKSQVWCVDEESSKFILQIRRPQFWRIEVPVENLEDQQRAEQLREIFDKILQFEKTECPFKRSFTVELPEAQTPVTKRPWAPVVGSGGLLPMSPGTLGDLPRDLWRAKERNGSVGGSELAERSESPALEETSPIDGPSRENVPRLSNYYDSHGAHDPELMLDRTGRVWVRGENDGPMEEADMVDRSGRVWTRGENESVAEEPHMVDRTGRVWAREEGDAPEEESDVINRTGRVWARGTAGTPEPVEGQNRTVPESPADSQDDSFHSPQSYHEPPPVFNTSSPFHQSSPFQESSPFHKSSPLPPSPPISHPASPRASPADQHSRPGSQHGTSDVTVLSFQPPAHSEPAVDTTVLSVFDEDPTPDTQGSHRPGHPHRHYPLPPLPSSTALVSTSTAKRPKIRHRATTSSSISPDRRPLSPLPPAAKLLTPRPKVTANSTSANTNKSTLAAVRRLPMTVITKTFEILMSPPSHLIHLMLKVAARILAGEWRGLVFGIDDYGEQIPVQWDWSDDDEVVASRCFIDDDWAPRTGYKMAGTFPESDDEEGASPGGGGAKLGEAKSAGAGTPTPLGRGEAAVESEWSRRLGVD</sequence>
<organism evidence="7 8">
    <name type="scientific">Schizothecium vesticola</name>
    <dbReference type="NCBI Taxonomy" id="314040"/>
    <lineage>
        <taxon>Eukaryota</taxon>
        <taxon>Fungi</taxon>
        <taxon>Dikarya</taxon>
        <taxon>Ascomycota</taxon>
        <taxon>Pezizomycotina</taxon>
        <taxon>Sordariomycetes</taxon>
        <taxon>Sordariomycetidae</taxon>
        <taxon>Sordariales</taxon>
        <taxon>Schizotheciaceae</taxon>
        <taxon>Schizothecium</taxon>
    </lineage>
</organism>
<evidence type="ECO:0000256" key="1">
    <source>
        <dbReference type="ARBA" id="ARBA00003594"/>
    </source>
</evidence>
<evidence type="ECO:0000256" key="5">
    <source>
        <dbReference type="ARBA" id="ARBA00023136"/>
    </source>
</evidence>
<reference evidence="7" key="1">
    <citation type="submission" date="2023-06" db="EMBL/GenBank/DDBJ databases">
        <title>Genome-scale phylogeny and comparative genomics of the fungal order Sordariales.</title>
        <authorList>
            <consortium name="Lawrence Berkeley National Laboratory"/>
            <person name="Hensen N."/>
            <person name="Bonometti L."/>
            <person name="Westerberg I."/>
            <person name="Brannstrom I.O."/>
            <person name="Guillou S."/>
            <person name="Cros-Aarteil S."/>
            <person name="Calhoun S."/>
            <person name="Haridas S."/>
            <person name="Kuo A."/>
            <person name="Mondo S."/>
            <person name="Pangilinan J."/>
            <person name="Riley R."/>
            <person name="LaButti K."/>
            <person name="Andreopoulos B."/>
            <person name="Lipzen A."/>
            <person name="Chen C."/>
            <person name="Yanf M."/>
            <person name="Daum C."/>
            <person name="Ng V."/>
            <person name="Clum A."/>
            <person name="Steindorff A."/>
            <person name="Ohm R."/>
            <person name="Martin F."/>
            <person name="Silar P."/>
            <person name="Natvig D."/>
            <person name="Lalanne C."/>
            <person name="Gautier V."/>
            <person name="Ament-velasquez S.L."/>
            <person name="Kruys A."/>
            <person name="Hutchinson M.I."/>
            <person name="Powell A.J."/>
            <person name="Barry K."/>
            <person name="Miller A.N."/>
            <person name="Grigoriev I.V."/>
            <person name="Debuchy R."/>
            <person name="Gladieux P."/>
            <person name="Thoren M.H."/>
            <person name="Johannesson H."/>
        </authorList>
    </citation>
    <scope>NUCLEOTIDE SEQUENCE</scope>
    <source>
        <strain evidence="7">SMH3187-1</strain>
    </source>
</reference>
<dbReference type="GO" id="GO:0005780">
    <property type="term" value="C:extrinsic component of intraperoxisomal membrane"/>
    <property type="evidence" value="ECO:0007669"/>
    <property type="project" value="InterPro"/>
</dbReference>
<feature type="compositionally biased region" description="Low complexity" evidence="6">
    <location>
        <begin position="426"/>
        <end position="435"/>
    </location>
</feature>
<feature type="compositionally biased region" description="Polar residues" evidence="6">
    <location>
        <begin position="502"/>
        <end position="511"/>
    </location>
</feature>
<protein>
    <recommendedName>
        <fullName evidence="4">Inheritance of peroxisomes protein 1</fullName>
    </recommendedName>
</protein>
<feature type="region of interest" description="Disordered" evidence="6">
    <location>
        <begin position="227"/>
        <end position="260"/>
    </location>
</feature>
<evidence type="ECO:0000256" key="3">
    <source>
        <dbReference type="ARBA" id="ARBA00010707"/>
    </source>
</evidence>
<dbReference type="GO" id="GO:0045033">
    <property type="term" value="P:peroxisome inheritance"/>
    <property type="evidence" value="ECO:0007669"/>
    <property type="project" value="InterPro"/>
</dbReference>
<feature type="compositionally biased region" description="Polar residues" evidence="6">
    <location>
        <begin position="394"/>
        <end position="408"/>
    </location>
</feature>
<dbReference type="InterPro" id="IPR024758">
    <property type="entry name" value="Inp1"/>
</dbReference>
<dbReference type="EMBL" id="JAUKUD010000003">
    <property type="protein sequence ID" value="KAK0750477.1"/>
    <property type="molecule type" value="Genomic_DNA"/>
</dbReference>
<evidence type="ECO:0000256" key="4">
    <source>
        <dbReference type="ARBA" id="ARBA00021397"/>
    </source>
</evidence>
<dbReference type="Pfam" id="PF12634">
    <property type="entry name" value="Inp1"/>
    <property type="match status" value="1"/>
</dbReference>
<keyword evidence="8" id="KW-1185">Reference proteome</keyword>